<reference evidence="1" key="1">
    <citation type="submission" date="2024-07" db="EMBL/GenBank/DDBJ databases">
        <title>Complete genome sequences of cellulolytic bacteria, Kitasatospora sp. CMC57 and Streptomyces sp. CMC78, isolated from Japanese agricultural soil.</title>
        <authorList>
            <person name="Hashimoto T."/>
            <person name="Ito M."/>
            <person name="Iwamoto M."/>
            <person name="Fukahori D."/>
            <person name="Shoda T."/>
            <person name="Sakoda M."/>
            <person name="Morohoshi T."/>
            <person name="Mitsuboshi M."/>
            <person name="Nishizawa T."/>
        </authorList>
    </citation>
    <scope>NUCLEOTIDE SEQUENCE</scope>
    <source>
        <strain evidence="1">CMC57</strain>
    </source>
</reference>
<organism evidence="1">
    <name type="scientific">Kitasatospora sp. CMC57</name>
    <dbReference type="NCBI Taxonomy" id="3231513"/>
    <lineage>
        <taxon>Bacteria</taxon>
        <taxon>Bacillati</taxon>
        <taxon>Actinomycetota</taxon>
        <taxon>Actinomycetes</taxon>
        <taxon>Kitasatosporales</taxon>
        <taxon>Streptomycetaceae</taxon>
        <taxon>Kitasatospora</taxon>
    </lineage>
</organism>
<accession>A0AB33JL60</accession>
<dbReference type="AlphaFoldDB" id="A0AB33JL60"/>
<dbReference type="EMBL" id="AP035881">
    <property type="protein sequence ID" value="BFP44001.1"/>
    <property type="molecule type" value="Genomic_DNA"/>
</dbReference>
<gene>
    <name evidence="1" type="ORF">KCMC57_03690</name>
</gene>
<sequence>MRTTLPAAMMAGVLSPKVAEEAASWAWMLISWTIAWPLHTWITKAAALIPVEATPRTSTTMPEYLDMVPQSSASLSADSPW</sequence>
<name>A0AB33JL60_9ACTN</name>
<evidence type="ECO:0008006" key="2">
    <source>
        <dbReference type="Google" id="ProtNLM"/>
    </source>
</evidence>
<protein>
    <recommendedName>
        <fullName evidence="2">Secreted protein</fullName>
    </recommendedName>
</protein>
<evidence type="ECO:0000313" key="1">
    <source>
        <dbReference type="EMBL" id="BFP44001.1"/>
    </source>
</evidence>
<proteinExistence type="predicted"/>